<keyword evidence="1" id="KW-0378">Hydrolase</keyword>
<evidence type="ECO:0000313" key="1">
    <source>
        <dbReference type="EMBL" id="KAI4864757.1"/>
    </source>
</evidence>
<keyword evidence="2" id="KW-1185">Reference proteome</keyword>
<reference evidence="1 2" key="1">
    <citation type="journal article" date="2022" name="New Phytol.">
        <title>Ecological generalism drives hyperdiversity of secondary metabolite gene clusters in xylarialean endophytes.</title>
        <authorList>
            <person name="Franco M.E.E."/>
            <person name="Wisecaver J.H."/>
            <person name="Arnold A.E."/>
            <person name="Ju Y.M."/>
            <person name="Slot J.C."/>
            <person name="Ahrendt S."/>
            <person name="Moore L.P."/>
            <person name="Eastman K.E."/>
            <person name="Scott K."/>
            <person name="Konkel Z."/>
            <person name="Mondo S.J."/>
            <person name="Kuo A."/>
            <person name="Hayes R.D."/>
            <person name="Haridas S."/>
            <person name="Andreopoulos B."/>
            <person name="Riley R."/>
            <person name="LaButti K."/>
            <person name="Pangilinan J."/>
            <person name="Lipzen A."/>
            <person name="Amirebrahimi M."/>
            <person name="Yan J."/>
            <person name="Adam C."/>
            <person name="Keymanesh K."/>
            <person name="Ng V."/>
            <person name="Louie K."/>
            <person name="Northen T."/>
            <person name="Drula E."/>
            <person name="Henrissat B."/>
            <person name="Hsieh H.M."/>
            <person name="Youens-Clark K."/>
            <person name="Lutzoni F."/>
            <person name="Miadlikowska J."/>
            <person name="Eastwood D.C."/>
            <person name="Hamelin R.C."/>
            <person name="Grigoriev I.V."/>
            <person name="U'Ren J.M."/>
        </authorList>
    </citation>
    <scope>NUCLEOTIDE SEQUENCE [LARGE SCALE GENOMIC DNA]</scope>
    <source>
        <strain evidence="1 2">CBS 119005</strain>
    </source>
</reference>
<organism evidence="1 2">
    <name type="scientific">Hypoxylon rubiginosum</name>
    <dbReference type="NCBI Taxonomy" id="110542"/>
    <lineage>
        <taxon>Eukaryota</taxon>
        <taxon>Fungi</taxon>
        <taxon>Dikarya</taxon>
        <taxon>Ascomycota</taxon>
        <taxon>Pezizomycotina</taxon>
        <taxon>Sordariomycetes</taxon>
        <taxon>Xylariomycetidae</taxon>
        <taxon>Xylariales</taxon>
        <taxon>Hypoxylaceae</taxon>
        <taxon>Hypoxylon</taxon>
    </lineage>
</organism>
<gene>
    <name evidence="1" type="ORF">F4820DRAFT_422472</name>
</gene>
<comment type="caution">
    <text evidence="1">The sequence shown here is derived from an EMBL/GenBank/DDBJ whole genome shotgun (WGS) entry which is preliminary data.</text>
</comment>
<dbReference type="Proteomes" id="UP001497700">
    <property type="component" value="Unassembled WGS sequence"/>
</dbReference>
<dbReference type="EMBL" id="MU393481">
    <property type="protein sequence ID" value="KAI4864757.1"/>
    <property type="molecule type" value="Genomic_DNA"/>
</dbReference>
<protein>
    <submittedName>
        <fullName evidence="1">P-loop containing nucleoside triphosphate hydrolase protein</fullName>
    </submittedName>
</protein>
<accession>A0ACB9YZC0</accession>
<sequence length="640" mass="72623">MSSTPNMQSDQVDPVKPQTNDVHSTAAPGEKREIKAYHETVKDGKSTVEPSSDPFDKHDSRGEDGAYALVIRRKFEEHWPSKTTLQVNSPHIQKVFRDVIGSYITVPSDFTSSLELHGPFEMLVHYWDELDKYRRSAPDAVTKEHMDLLFEFMEHEVKPTRERALKMMQNQQIAFDNAWVIYRPGDIMYTELNGRHPWLLVCKKTAYEEDHEKGPYIEVHCTYTDDNGIAVGQAPHVVIMSQRDKFPAGNPVAIKELTIFPRSLIDEGESLEHRLRARGEKFLALKDMSTVAYDGGEAEWLKEPPYEFYNPLRNHFRGVWLPYTETGRCVLDRKTFAEEQPLGISKVNQQEPDPVHCPPYTLGYSLVRKNWCRFFVDYIRDVEWNPSVWDSLVLPDKEKHLLQALISSHNYSMAPLDVMQQKGKGLVVLLHGTPGSGKTLTAETAAEGTKKALMTTSVGELNKGANSLSGSASFERELKNVLRYATIWQAVVLLDEADVFLEARKDVGSSDRNALVAIFLRELEYFGGIVFLTTNRVNSFDIAMKSRIHLSLSYTPPEIEMRRSIWKHCLETVPAQSKDIDVGETIDFLVTAKLNGREIANAVNTSRTLARFDGTSMSLNHIKTVLEVRQAFDQSLKSGL</sequence>
<name>A0ACB9YZC0_9PEZI</name>
<proteinExistence type="predicted"/>
<evidence type="ECO:0000313" key="2">
    <source>
        <dbReference type="Proteomes" id="UP001497700"/>
    </source>
</evidence>